<accession>A0AAJ0GGI8</accession>
<reference evidence="2" key="1">
    <citation type="submission" date="2023-04" db="EMBL/GenBank/DDBJ databases">
        <title>Black Yeasts Isolated from many extreme environments.</title>
        <authorList>
            <person name="Coleine C."/>
            <person name="Stajich J.E."/>
            <person name="Selbmann L."/>
        </authorList>
    </citation>
    <scope>NUCLEOTIDE SEQUENCE</scope>
    <source>
        <strain evidence="2">CCFEE 5312</strain>
    </source>
</reference>
<evidence type="ECO:0000313" key="3">
    <source>
        <dbReference type="Proteomes" id="UP001271007"/>
    </source>
</evidence>
<keyword evidence="3" id="KW-1185">Reference proteome</keyword>
<evidence type="ECO:0000256" key="1">
    <source>
        <dbReference type="SAM" id="MobiDB-lite"/>
    </source>
</evidence>
<organism evidence="2 3">
    <name type="scientific">Extremus antarcticus</name>
    <dbReference type="NCBI Taxonomy" id="702011"/>
    <lineage>
        <taxon>Eukaryota</taxon>
        <taxon>Fungi</taxon>
        <taxon>Dikarya</taxon>
        <taxon>Ascomycota</taxon>
        <taxon>Pezizomycotina</taxon>
        <taxon>Dothideomycetes</taxon>
        <taxon>Dothideomycetidae</taxon>
        <taxon>Mycosphaerellales</taxon>
        <taxon>Extremaceae</taxon>
        <taxon>Extremus</taxon>
    </lineage>
</organism>
<dbReference type="EMBL" id="JAWDJX010000004">
    <property type="protein sequence ID" value="KAK3057116.1"/>
    <property type="molecule type" value="Genomic_DNA"/>
</dbReference>
<feature type="region of interest" description="Disordered" evidence="1">
    <location>
        <begin position="189"/>
        <end position="216"/>
    </location>
</feature>
<comment type="caution">
    <text evidence="2">The sequence shown here is derived from an EMBL/GenBank/DDBJ whole genome shotgun (WGS) entry which is preliminary data.</text>
</comment>
<feature type="region of interest" description="Disordered" evidence="1">
    <location>
        <begin position="276"/>
        <end position="295"/>
    </location>
</feature>
<name>A0AAJ0GGI8_9PEZI</name>
<feature type="region of interest" description="Disordered" evidence="1">
    <location>
        <begin position="95"/>
        <end position="167"/>
    </location>
</feature>
<protein>
    <submittedName>
        <fullName evidence="2">Uncharacterized protein</fullName>
    </submittedName>
</protein>
<feature type="compositionally biased region" description="Polar residues" evidence="1">
    <location>
        <begin position="137"/>
        <end position="147"/>
    </location>
</feature>
<evidence type="ECO:0000313" key="2">
    <source>
        <dbReference type="EMBL" id="KAK3057116.1"/>
    </source>
</evidence>
<dbReference type="Proteomes" id="UP001271007">
    <property type="component" value="Unassembled WGS sequence"/>
</dbReference>
<proteinExistence type="predicted"/>
<gene>
    <name evidence="2" type="ORF">LTR09_002155</name>
</gene>
<sequence length="321" mass="36048">MNNPGIQRTFRCTMVELRELSVAFKTQMMTTYVGKQPFYGQLASKVDPRGDLQDAMWRAVAESRPTFGAMLSGARWGDDRPADLDKRISRAKNRIRERLNGTARRPLLRKHADPDLEEPYIGSNDGGDDRPRKRMTLRSSKAEGQSTDIDEAESSKAQSADRHRKSVTVSPLSIITTFSAEDPFVDKPRSPVRGSVMRPITFSSTPAGSRRSRSSRGAVFTMPIPNLRSPTEHHVLKRQSSGPARQGLSARIQEVVARETESLARRVAELEKRAMLRSDQEQDDGMVRVTSMPEMRMKLADRESTIKKLRAELDAVRSRGP</sequence>
<dbReference type="AlphaFoldDB" id="A0AAJ0GGI8"/>